<feature type="compositionally biased region" description="Polar residues" evidence="1">
    <location>
        <begin position="246"/>
        <end position="273"/>
    </location>
</feature>
<feature type="compositionally biased region" description="Low complexity" evidence="1">
    <location>
        <begin position="283"/>
        <end position="305"/>
    </location>
</feature>
<feature type="compositionally biased region" description="Basic and acidic residues" evidence="1">
    <location>
        <begin position="159"/>
        <end position="178"/>
    </location>
</feature>
<feature type="compositionally biased region" description="Polar residues" evidence="1">
    <location>
        <begin position="118"/>
        <end position="127"/>
    </location>
</feature>
<dbReference type="AlphaFoldDB" id="A0A9P6R4R3"/>
<gene>
    <name evidence="3" type="ORF">BGZ99_009872</name>
</gene>
<evidence type="ECO:0000313" key="3">
    <source>
        <dbReference type="EMBL" id="KAG0311866.1"/>
    </source>
</evidence>
<dbReference type="Proteomes" id="UP000738325">
    <property type="component" value="Unassembled WGS sequence"/>
</dbReference>
<dbReference type="Gene3D" id="3.10.20.90">
    <property type="entry name" value="Phosphatidylinositol 3-kinase Catalytic Subunit, Chain A, domain 1"/>
    <property type="match status" value="1"/>
</dbReference>
<organism evidence="3 4">
    <name type="scientific">Dissophora globulifera</name>
    <dbReference type="NCBI Taxonomy" id="979702"/>
    <lineage>
        <taxon>Eukaryota</taxon>
        <taxon>Fungi</taxon>
        <taxon>Fungi incertae sedis</taxon>
        <taxon>Mucoromycota</taxon>
        <taxon>Mortierellomycotina</taxon>
        <taxon>Mortierellomycetes</taxon>
        <taxon>Mortierellales</taxon>
        <taxon>Mortierellaceae</taxon>
        <taxon>Dissophora</taxon>
    </lineage>
</organism>
<feature type="compositionally biased region" description="Polar residues" evidence="1">
    <location>
        <begin position="28"/>
        <end position="52"/>
    </location>
</feature>
<dbReference type="PROSITE" id="PS50003">
    <property type="entry name" value="PH_DOMAIN"/>
    <property type="match status" value="1"/>
</dbReference>
<evidence type="ECO:0000313" key="4">
    <source>
        <dbReference type="Proteomes" id="UP000738325"/>
    </source>
</evidence>
<feature type="compositionally biased region" description="Low complexity" evidence="1">
    <location>
        <begin position="391"/>
        <end position="412"/>
    </location>
</feature>
<dbReference type="SMART" id="SM00233">
    <property type="entry name" value="PH"/>
    <property type="match status" value="1"/>
</dbReference>
<dbReference type="InterPro" id="IPR011993">
    <property type="entry name" value="PH-like_dom_sf"/>
</dbReference>
<dbReference type="InterPro" id="IPR001849">
    <property type="entry name" value="PH_domain"/>
</dbReference>
<dbReference type="PANTHER" id="PTHR38700">
    <property type="entry name" value="YALI0E22418P"/>
    <property type="match status" value="1"/>
</dbReference>
<dbReference type="EMBL" id="JAAAIP010000870">
    <property type="protein sequence ID" value="KAG0311866.1"/>
    <property type="molecule type" value="Genomic_DNA"/>
</dbReference>
<protein>
    <recommendedName>
        <fullName evidence="2">PH domain-containing protein</fullName>
    </recommendedName>
</protein>
<dbReference type="SUPFAM" id="SSF50729">
    <property type="entry name" value="PH domain-like"/>
    <property type="match status" value="1"/>
</dbReference>
<evidence type="ECO:0000256" key="1">
    <source>
        <dbReference type="SAM" id="MobiDB-lite"/>
    </source>
</evidence>
<feature type="compositionally biased region" description="Polar residues" evidence="1">
    <location>
        <begin position="331"/>
        <end position="345"/>
    </location>
</feature>
<keyword evidence="4" id="KW-1185">Reference proteome</keyword>
<feature type="domain" description="PH" evidence="2">
    <location>
        <begin position="566"/>
        <end position="674"/>
    </location>
</feature>
<evidence type="ECO:0000259" key="2">
    <source>
        <dbReference type="PROSITE" id="PS50003"/>
    </source>
</evidence>
<accession>A0A9P6R4R3</accession>
<feature type="compositionally biased region" description="Polar residues" evidence="1">
    <location>
        <begin position="61"/>
        <end position="72"/>
    </location>
</feature>
<dbReference type="InterPro" id="IPR029071">
    <property type="entry name" value="Ubiquitin-like_domsf"/>
</dbReference>
<feature type="region of interest" description="Disordered" evidence="1">
    <location>
        <begin position="1"/>
        <end position="305"/>
    </location>
</feature>
<feature type="region of interest" description="Disordered" evidence="1">
    <location>
        <begin position="391"/>
        <end position="443"/>
    </location>
</feature>
<proteinExistence type="predicted"/>
<dbReference type="Gene3D" id="2.30.29.30">
    <property type="entry name" value="Pleckstrin-homology domain (PH domain)/Phosphotyrosine-binding domain (PTB)"/>
    <property type="match status" value="1"/>
</dbReference>
<comment type="caution">
    <text evidence="3">The sequence shown here is derived from an EMBL/GenBank/DDBJ whole genome shotgun (WGS) entry which is preliminary data.</text>
</comment>
<dbReference type="SUPFAM" id="SSF54236">
    <property type="entry name" value="Ubiquitin-like"/>
    <property type="match status" value="1"/>
</dbReference>
<name>A0A9P6R4R3_9FUNG</name>
<reference evidence="3" key="1">
    <citation type="journal article" date="2020" name="Fungal Divers.">
        <title>Resolving the Mortierellaceae phylogeny through synthesis of multi-gene phylogenetics and phylogenomics.</title>
        <authorList>
            <person name="Vandepol N."/>
            <person name="Liber J."/>
            <person name="Desiro A."/>
            <person name="Na H."/>
            <person name="Kennedy M."/>
            <person name="Barry K."/>
            <person name="Grigoriev I.V."/>
            <person name="Miller A.N."/>
            <person name="O'Donnell K."/>
            <person name="Stajich J.E."/>
            <person name="Bonito G."/>
        </authorList>
    </citation>
    <scope>NUCLEOTIDE SEQUENCE</scope>
    <source>
        <strain evidence="3">REB-010B</strain>
    </source>
</reference>
<dbReference type="PANTHER" id="PTHR38700:SF1">
    <property type="entry name" value="PH DOMAIN-CONTAINING PROTEIN"/>
    <property type="match status" value="1"/>
</dbReference>
<feature type="region of interest" description="Disordered" evidence="1">
    <location>
        <begin position="318"/>
        <end position="357"/>
    </location>
</feature>
<dbReference type="OrthoDB" id="43122at2759"/>
<feature type="compositionally biased region" description="Polar residues" evidence="1">
    <location>
        <begin position="148"/>
        <end position="157"/>
    </location>
</feature>
<feature type="compositionally biased region" description="Basic and acidic residues" evidence="1">
    <location>
        <begin position="128"/>
        <end position="147"/>
    </location>
</feature>
<sequence>MNPAPPTRSRSESRPISRTIRPDAGQEYNGQYPSYGTPTITEDQEAVPQQRQGADVRKKSSASNLQRQNAGEDSTMAPSLLPAETRRMPADYSSFQDQEQRPTIRKQMSADPAAMYRQHQQQGSSMPTRDRLPSRHASERRPSRDHNQSSGGNSPYLDSSRDDDNRFRADRQQGDTRGRSQTLDEDSTRNGFASSWAKSRSKSKDPSSSRQTPENPSYPEYNPALIPTRNTSSAGHQRAKSVPRKPSNQNLSSSDNWTPLPMQQQPAHGQSMTKPGLTLPPFGSSSKSGDTSTSHHGSSLNANTNANTTYHEKMIRGMGMGSTPIAPTVLLTPQPSFPTTSTAGASPNGVAPPAAGSGGMRNIALAMMKQGGAPSSSEVQLQQRQQQLQQVQMQHLQQQQQRLAASVASSASPPDTPTSPRNQTSVSQASLPPPAGAAAGSSGATAAPAIQRLVATRIYIQTETDFKSISLAPNTTALDVLHMLQQRGAFGEPGEGRYHDRWTVFEYTKEFLIERPLRDFEVVLDVMKTWDAEKDNKMICKSFPARTELSAKEVLRLVGPAGQQSFVRPHGWVHLETKKSKWVRRYMHITDTAVYHSKDPKPNGESMLCLLRNFDVYAVQVPRKKAPTKFGFALKSSDSVHMFETPEDDYIHYICVESGESLREWLAGLRAAKGMLMYHTNPELVREGQRRANELVGSNDLSEEQMSLAEAKLAGLGMSMSGNSRSR</sequence>
<feature type="compositionally biased region" description="Polar residues" evidence="1">
    <location>
        <begin position="418"/>
        <end position="428"/>
    </location>
</feature>